<dbReference type="GO" id="GO:0045892">
    <property type="term" value="P:negative regulation of DNA-templated transcription"/>
    <property type="evidence" value="ECO:0007669"/>
    <property type="project" value="TreeGrafter"/>
</dbReference>
<evidence type="ECO:0000313" key="7">
    <source>
        <dbReference type="Proteomes" id="UP001139502"/>
    </source>
</evidence>
<dbReference type="GO" id="GO:0003700">
    <property type="term" value="F:DNA-binding transcription factor activity"/>
    <property type="evidence" value="ECO:0007669"/>
    <property type="project" value="TreeGrafter"/>
</dbReference>
<dbReference type="EMBL" id="JANAFB010000004">
    <property type="protein sequence ID" value="MCP3424981.1"/>
    <property type="molecule type" value="Genomic_DNA"/>
</dbReference>
<sequence>MSQVLGRAMDILDHLSDGPASLAELSRAFDVHKTTIMRALHALEERHYVVRYPDERYHLGRSVFALAAAAMEDRGIQSVAHPHLVQLNRQVGHTVLLAVLEGDDVVYVDKIEPRTSVRTPSRVGLPAWLGATAVAKVLVGSLGPEERQRMLARVDFTEHAPNTLRTPEQVLATWDEAARRNWAADREEHEKQADYIAVPVYGLDGAVWAALSVAAPTAVVSFEELTAQLPLLHEAAQAISADLGYRGEVPAPVVGGA</sequence>
<evidence type="ECO:0000259" key="5">
    <source>
        <dbReference type="PROSITE" id="PS51078"/>
    </source>
</evidence>
<organism evidence="6 7">
    <name type="scientific">Rothia santali</name>
    <dbReference type="NCBI Taxonomy" id="2949643"/>
    <lineage>
        <taxon>Bacteria</taxon>
        <taxon>Bacillati</taxon>
        <taxon>Actinomycetota</taxon>
        <taxon>Actinomycetes</taxon>
        <taxon>Micrococcales</taxon>
        <taxon>Micrococcaceae</taxon>
        <taxon>Rothia</taxon>
    </lineage>
</organism>
<dbReference type="InterPro" id="IPR050707">
    <property type="entry name" value="HTH_MetabolicPath_Reg"/>
</dbReference>
<evidence type="ECO:0000259" key="4">
    <source>
        <dbReference type="PROSITE" id="PS51077"/>
    </source>
</evidence>
<dbReference type="InterPro" id="IPR014757">
    <property type="entry name" value="Tscrpt_reg_IclR_C"/>
</dbReference>
<dbReference type="PROSITE" id="PS51078">
    <property type="entry name" value="ICLR_ED"/>
    <property type="match status" value="1"/>
</dbReference>
<dbReference type="CDD" id="cd00090">
    <property type="entry name" value="HTH_ARSR"/>
    <property type="match status" value="1"/>
</dbReference>
<dbReference type="Pfam" id="PF25213">
    <property type="entry name" value="HVO_A0261_N"/>
    <property type="match status" value="1"/>
</dbReference>
<keyword evidence="1" id="KW-0805">Transcription regulation</keyword>
<dbReference type="PROSITE" id="PS51077">
    <property type="entry name" value="HTH_ICLR"/>
    <property type="match status" value="1"/>
</dbReference>
<proteinExistence type="predicted"/>
<accession>A0A9X2HFW6</accession>
<dbReference type="PANTHER" id="PTHR30136">
    <property type="entry name" value="HELIX-TURN-HELIX TRANSCRIPTIONAL REGULATOR, ICLR FAMILY"/>
    <property type="match status" value="1"/>
</dbReference>
<keyword evidence="3" id="KW-0804">Transcription</keyword>
<dbReference type="InterPro" id="IPR005471">
    <property type="entry name" value="Tscrpt_reg_IclR_N"/>
</dbReference>
<dbReference type="PANTHER" id="PTHR30136:SF24">
    <property type="entry name" value="HTH-TYPE TRANSCRIPTIONAL REPRESSOR ALLR"/>
    <property type="match status" value="1"/>
</dbReference>
<dbReference type="Pfam" id="PF01614">
    <property type="entry name" value="IclR_C"/>
    <property type="match status" value="1"/>
</dbReference>
<dbReference type="SUPFAM" id="SSF55781">
    <property type="entry name" value="GAF domain-like"/>
    <property type="match status" value="1"/>
</dbReference>
<dbReference type="Gene3D" id="1.10.10.10">
    <property type="entry name" value="Winged helix-like DNA-binding domain superfamily/Winged helix DNA-binding domain"/>
    <property type="match status" value="1"/>
</dbReference>
<dbReference type="InterPro" id="IPR036388">
    <property type="entry name" value="WH-like_DNA-bd_sf"/>
</dbReference>
<keyword evidence="2" id="KW-0238">DNA-binding</keyword>
<protein>
    <submittedName>
        <fullName evidence="6">IclR family transcriptional regulator</fullName>
    </submittedName>
</protein>
<dbReference type="GO" id="GO:0003677">
    <property type="term" value="F:DNA binding"/>
    <property type="evidence" value="ECO:0007669"/>
    <property type="project" value="UniProtKB-KW"/>
</dbReference>
<dbReference type="Proteomes" id="UP001139502">
    <property type="component" value="Unassembled WGS sequence"/>
</dbReference>
<evidence type="ECO:0000256" key="3">
    <source>
        <dbReference type="ARBA" id="ARBA00023163"/>
    </source>
</evidence>
<dbReference type="Gene3D" id="3.30.450.40">
    <property type="match status" value="1"/>
</dbReference>
<gene>
    <name evidence="6" type="ORF">NBM05_02775</name>
</gene>
<dbReference type="InterPro" id="IPR036390">
    <property type="entry name" value="WH_DNA-bd_sf"/>
</dbReference>
<dbReference type="SMART" id="SM00346">
    <property type="entry name" value="HTH_ICLR"/>
    <property type="match status" value="1"/>
</dbReference>
<dbReference type="InterPro" id="IPR057527">
    <property type="entry name" value="HVO_A0261-like_N"/>
</dbReference>
<dbReference type="InterPro" id="IPR029016">
    <property type="entry name" value="GAF-like_dom_sf"/>
</dbReference>
<dbReference type="RefSeq" id="WP_254164958.1">
    <property type="nucleotide sequence ID" value="NZ_JANAFB010000004.1"/>
</dbReference>
<reference evidence="6" key="1">
    <citation type="submission" date="2022-06" db="EMBL/GenBank/DDBJ databases">
        <title>Rothia sp. isolated from sandalwood seedling.</title>
        <authorList>
            <person name="Tuikhar N."/>
            <person name="Kirdat K."/>
            <person name="Thorat V."/>
            <person name="Swetha P."/>
            <person name="Padma S."/>
            <person name="Sundararaj R."/>
            <person name="Yadav A."/>
        </authorList>
    </citation>
    <scope>NUCLEOTIDE SEQUENCE</scope>
    <source>
        <strain evidence="6">AR01</strain>
    </source>
</reference>
<evidence type="ECO:0000256" key="2">
    <source>
        <dbReference type="ARBA" id="ARBA00023125"/>
    </source>
</evidence>
<keyword evidence="7" id="KW-1185">Reference proteome</keyword>
<dbReference type="AlphaFoldDB" id="A0A9X2HFW6"/>
<evidence type="ECO:0000313" key="6">
    <source>
        <dbReference type="EMBL" id="MCP3424981.1"/>
    </source>
</evidence>
<comment type="caution">
    <text evidence="6">The sequence shown here is derived from an EMBL/GenBank/DDBJ whole genome shotgun (WGS) entry which is preliminary data.</text>
</comment>
<feature type="domain" description="IclR-ED" evidence="5">
    <location>
        <begin position="62"/>
        <end position="245"/>
    </location>
</feature>
<name>A0A9X2HFW6_9MICC</name>
<dbReference type="InterPro" id="IPR011991">
    <property type="entry name" value="ArsR-like_HTH"/>
</dbReference>
<dbReference type="SUPFAM" id="SSF46785">
    <property type="entry name" value="Winged helix' DNA-binding domain"/>
    <property type="match status" value="1"/>
</dbReference>
<feature type="domain" description="HTH iclR-type" evidence="4">
    <location>
        <begin position="2"/>
        <end position="61"/>
    </location>
</feature>
<evidence type="ECO:0000256" key="1">
    <source>
        <dbReference type="ARBA" id="ARBA00023015"/>
    </source>
</evidence>